<feature type="domain" description="NADPH-dependent FMN reductase-like" evidence="3">
    <location>
        <begin position="12"/>
        <end position="149"/>
    </location>
</feature>
<dbReference type="InterPro" id="IPR005025">
    <property type="entry name" value="FMN_Rdtase-like_dom"/>
</dbReference>
<dbReference type="Pfam" id="PF03358">
    <property type="entry name" value="FMN_red"/>
    <property type="match status" value="1"/>
</dbReference>
<comment type="cofactor">
    <cofactor evidence="1">
        <name>FMN</name>
        <dbReference type="ChEBI" id="CHEBI:58210"/>
    </cofactor>
</comment>
<comment type="caution">
    <text evidence="4">The sequence shown here is derived from an EMBL/GenBank/DDBJ whole genome shotgun (WGS) entry which is preliminary data.</text>
</comment>
<organism evidence="4 5">
    <name type="scientific">Thorsellia kenyensis</name>
    <dbReference type="NCBI Taxonomy" id="1549888"/>
    <lineage>
        <taxon>Bacteria</taxon>
        <taxon>Pseudomonadati</taxon>
        <taxon>Pseudomonadota</taxon>
        <taxon>Gammaproteobacteria</taxon>
        <taxon>Enterobacterales</taxon>
        <taxon>Thorselliaceae</taxon>
        <taxon>Thorsellia</taxon>
    </lineage>
</organism>
<evidence type="ECO:0000313" key="4">
    <source>
        <dbReference type="EMBL" id="MFC0180263.1"/>
    </source>
</evidence>
<dbReference type="SUPFAM" id="SSF52218">
    <property type="entry name" value="Flavoproteins"/>
    <property type="match status" value="1"/>
</dbReference>
<sequence length="195" mass="21692">MSQKKIATNPLKLLVINGSFRESSLSGTFAQLFGRMAQSTFDICHLGVRELNLPNFDYEVAKHPQAQKFRAAIAKADGIILISPEYHGCVSGALKNSLDYIQHELANKPVGVLATAGSAKSGTNTLNTLRTICRSLRSHVLIEQISLSKEELTSDKQLNEKTRERCEGMINEMLDTIYRLNTYSETKETQRFALA</sequence>
<keyword evidence="5" id="KW-1185">Reference proteome</keyword>
<dbReference type="InterPro" id="IPR029039">
    <property type="entry name" value="Flavoprotein-like_sf"/>
</dbReference>
<dbReference type="RefSeq" id="WP_385877376.1">
    <property type="nucleotide sequence ID" value="NZ_JBHLXE010000097.1"/>
</dbReference>
<dbReference type="Proteomes" id="UP001589758">
    <property type="component" value="Unassembled WGS sequence"/>
</dbReference>
<evidence type="ECO:0000256" key="1">
    <source>
        <dbReference type="ARBA" id="ARBA00001917"/>
    </source>
</evidence>
<dbReference type="EMBL" id="JBHLXE010000097">
    <property type="protein sequence ID" value="MFC0180263.1"/>
    <property type="molecule type" value="Genomic_DNA"/>
</dbReference>
<evidence type="ECO:0000256" key="2">
    <source>
        <dbReference type="ARBA" id="ARBA00022643"/>
    </source>
</evidence>
<dbReference type="EC" id="1.-.-.-" evidence="4"/>
<reference evidence="4 5" key="1">
    <citation type="submission" date="2024-09" db="EMBL/GenBank/DDBJ databases">
        <authorList>
            <person name="Sun Q."/>
            <person name="Mori K."/>
        </authorList>
    </citation>
    <scope>NUCLEOTIDE SEQUENCE [LARGE SCALE GENOMIC DNA]</scope>
    <source>
        <strain evidence="4 5">CCM 8545</strain>
    </source>
</reference>
<evidence type="ECO:0000259" key="3">
    <source>
        <dbReference type="Pfam" id="PF03358"/>
    </source>
</evidence>
<accession>A0ABV6CB93</accession>
<dbReference type="InterPro" id="IPR050712">
    <property type="entry name" value="NAD(P)H-dep_reductase"/>
</dbReference>
<dbReference type="PANTHER" id="PTHR30543">
    <property type="entry name" value="CHROMATE REDUCTASE"/>
    <property type="match status" value="1"/>
</dbReference>
<keyword evidence="2" id="KW-0288">FMN</keyword>
<name>A0ABV6CB93_9GAMM</name>
<proteinExistence type="predicted"/>
<protein>
    <submittedName>
        <fullName evidence="4">NADPH-dependent FMN reductase</fullName>
        <ecNumber evidence="4">1.-.-.-</ecNumber>
    </submittedName>
</protein>
<evidence type="ECO:0000313" key="5">
    <source>
        <dbReference type="Proteomes" id="UP001589758"/>
    </source>
</evidence>
<dbReference type="PANTHER" id="PTHR30543:SF21">
    <property type="entry name" value="NAD(P)H-DEPENDENT FMN REDUCTASE LOT6"/>
    <property type="match status" value="1"/>
</dbReference>
<dbReference type="GO" id="GO:0016491">
    <property type="term" value="F:oxidoreductase activity"/>
    <property type="evidence" value="ECO:0007669"/>
    <property type="project" value="UniProtKB-KW"/>
</dbReference>
<gene>
    <name evidence="4" type="ORF">ACFFIT_09265</name>
</gene>
<keyword evidence="2" id="KW-0285">Flavoprotein</keyword>
<dbReference type="Gene3D" id="3.40.50.360">
    <property type="match status" value="1"/>
</dbReference>
<keyword evidence="4" id="KW-0560">Oxidoreductase</keyword>